<feature type="region of interest" description="Disordered" evidence="1">
    <location>
        <begin position="22"/>
        <end position="82"/>
    </location>
</feature>
<organism evidence="2">
    <name type="scientific">uncultured Acetobacteraceae bacterium</name>
    <dbReference type="NCBI Taxonomy" id="169975"/>
    <lineage>
        <taxon>Bacteria</taxon>
        <taxon>Pseudomonadati</taxon>
        <taxon>Pseudomonadota</taxon>
        <taxon>Alphaproteobacteria</taxon>
        <taxon>Acetobacterales</taxon>
        <taxon>Acetobacteraceae</taxon>
        <taxon>environmental samples</taxon>
    </lineage>
</organism>
<gene>
    <name evidence="2" type="ORF">AVDCRST_MAG04-3868</name>
</gene>
<proteinExistence type="predicted"/>
<sequence length="82" mass="8510">MPLAATVSARALIGSRAPFSTLAQRGRSPHRSGSRCRSPVPGWRRTTGADSAGATFHDGARFGSGPAVRNSSRIASAGMVWT</sequence>
<name>A0A6J4JN99_9PROT</name>
<reference evidence="2" key="1">
    <citation type="submission" date="2020-02" db="EMBL/GenBank/DDBJ databases">
        <authorList>
            <person name="Meier V. D."/>
        </authorList>
    </citation>
    <scope>NUCLEOTIDE SEQUENCE</scope>
    <source>
        <strain evidence="2">AVDCRST_MAG04</strain>
    </source>
</reference>
<dbReference type="EMBL" id="CADCTL010000291">
    <property type="protein sequence ID" value="CAA9282918.1"/>
    <property type="molecule type" value="Genomic_DNA"/>
</dbReference>
<accession>A0A6J4JN99</accession>
<protein>
    <submittedName>
        <fullName evidence="2">Uncharacterized protein</fullName>
    </submittedName>
</protein>
<evidence type="ECO:0000313" key="2">
    <source>
        <dbReference type="EMBL" id="CAA9282918.1"/>
    </source>
</evidence>
<dbReference type="AlphaFoldDB" id="A0A6J4JN99"/>
<evidence type="ECO:0000256" key="1">
    <source>
        <dbReference type="SAM" id="MobiDB-lite"/>
    </source>
</evidence>